<evidence type="ECO:0000313" key="4">
    <source>
        <dbReference type="Proteomes" id="UP000028630"/>
    </source>
</evidence>
<evidence type="ECO:0000313" key="3">
    <source>
        <dbReference type="EMBL" id="KFC05387.1"/>
    </source>
</evidence>
<dbReference type="InterPro" id="IPR001387">
    <property type="entry name" value="Cro/C1-type_HTH"/>
</dbReference>
<protein>
    <submittedName>
        <fullName evidence="3">Putative cytoplasmic protein</fullName>
    </submittedName>
</protein>
<dbReference type="PROSITE" id="PS50943">
    <property type="entry name" value="HTH_CROC1"/>
    <property type="match status" value="1"/>
</dbReference>
<dbReference type="AlphaFoldDB" id="A0A085A592"/>
<organism evidence="3 4">
    <name type="scientific">Trabulsiella guamensis ATCC 49490</name>
    <dbReference type="NCBI Taxonomy" id="1005994"/>
    <lineage>
        <taxon>Bacteria</taxon>
        <taxon>Pseudomonadati</taxon>
        <taxon>Pseudomonadota</taxon>
        <taxon>Gammaproteobacteria</taxon>
        <taxon>Enterobacterales</taxon>
        <taxon>Enterobacteriaceae</taxon>
        <taxon>Trabulsiella</taxon>
    </lineage>
</organism>
<dbReference type="Proteomes" id="UP000028630">
    <property type="component" value="Unassembled WGS sequence"/>
</dbReference>
<gene>
    <name evidence="3" type="ORF">GTGU_02971</name>
</gene>
<reference evidence="4" key="1">
    <citation type="submission" date="2014-05" db="EMBL/GenBank/DDBJ databases">
        <title>ATOL: Assembling a taxonomically balanced genome-scale reconstruction of the evolutionary history of the Enterobacteriaceae.</title>
        <authorList>
            <person name="Plunkett G. III"/>
            <person name="Neeno-Eckwall E.C."/>
            <person name="Glasner J.D."/>
            <person name="Perna N.T."/>
        </authorList>
    </citation>
    <scope>NUCLEOTIDE SEQUENCE [LARGE SCALE GENOMIC DNA]</scope>
    <source>
        <strain evidence="4">ATCC 49490</strain>
    </source>
</reference>
<evidence type="ECO:0000256" key="1">
    <source>
        <dbReference type="SAM" id="Coils"/>
    </source>
</evidence>
<dbReference type="Pfam" id="PF13744">
    <property type="entry name" value="HTH_37"/>
    <property type="match status" value="1"/>
</dbReference>
<evidence type="ECO:0000259" key="2">
    <source>
        <dbReference type="PROSITE" id="PS50943"/>
    </source>
</evidence>
<comment type="caution">
    <text evidence="3">The sequence shown here is derived from an EMBL/GenBank/DDBJ whole genome shotgun (WGS) entry which is preliminary data.</text>
</comment>
<accession>A0A085A592</accession>
<dbReference type="EMBL" id="JMTB01000091">
    <property type="protein sequence ID" value="KFC05387.1"/>
    <property type="molecule type" value="Genomic_DNA"/>
</dbReference>
<proteinExistence type="predicted"/>
<keyword evidence="1" id="KW-0175">Coiled coil</keyword>
<dbReference type="Gene3D" id="1.10.260.40">
    <property type="entry name" value="lambda repressor-like DNA-binding domains"/>
    <property type="match status" value="1"/>
</dbReference>
<dbReference type="InterPro" id="IPR010982">
    <property type="entry name" value="Lambda_DNA-bd_dom_sf"/>
</dbReference>
<dbReference type="eggNOG" id="COG5606">
    <property type="taxonomic scope" value="Bacteria"/>
</dbReference>
<dbReference type="InterPro" id="IPR039554">
    <property type="entry name" value="HigA2-like_HTH"/>
</dbReference>
<feature type="coiled-coil region" evidence="1">
    <location>
        <begin position="27"/>
        <end position="54"/>
    </location>
</feature>
<dbReference type="GO" id="GO:0003677">
    <property type="term" value="F:DNA binding"/>
    <property type="evidence" value="ECO:0007669"/>
    <property type="project" value="InterPro"/>
</dbReference>
<dbReference type="OrthoDB" id="8526848at2"/>
<keyword evidence="4" id="KW-1185">Reference proteome</keyword>
<feature type="domain" description="HTH cro/C1-type" evidence="2">
    <location>
        <begin position="61"/>
        <end position="110"/>
    </location>
</feature>
<name>A0A085A592_9ENTR</name>
<dbReference type="SUPFAM" id="SSF47413">
    <property type="entry name" value="lambda repressor-like DNA-binding domains"/>
    <property type="match status" value="1"/>
</dbReference>
<dbReference type="RefSeq" id="WP_038158429.1">
    <property type="nucleotide sequence ID" value="NZ_JMTB01000091.1"/>
</dbReference>
<sequence length="112" mass="12569">MKQNIDCTVRHITSAEGNIFTDLGFDADEAQRLKQEAEHDVEQLLAIKRQLMQEISGWISENQLKQADAASRLQISRPRVSDVVNLKTSKFTLDSLVMMLMKLGKPVSVLVG</sequence>